<dbReference type="AlphaFoldDB" id="A0A6G6CV92"/>
<keyword evidence="7" id="KW-0604">Photosystem II</keyword>
<feature type="binding site" evidence="6">
    <location>
        <position position="200"/>
    </location>
    <ligand>
        <name>chlorophyll a</name>
        <dbReference type="ChEBI" id="CHEBI:58416"/>
        <label>1</label>
    </ligand>
</feature>
<keyword evidence="4 7" id="KW-0934">Plastid</keyword>
<evidence type="ECO:0000256" key="6">
    <source>
        <dbReference type="PIRSR" id="PIRSR601344-1"/>
    </source>
</evidence>
<dbReference type="GO" id="GO:0009522">
    <property type="term" value="C:photosystem I"/>
    <property type="evidence" value="ECO:0007669"/>
    <property type="project" value="UniProtKB-KW"/>
</dbReference>
<name>A0A6G6CV92_9CHLO</name>
<dbReference type="GO" id="GO:0016168">
    <property type="term" value="F:chlorophyll binding"/>
    <property type="evidence" value="ECO:0007669"/>
    <property type="project" value="UniProtKB-KW"/>
</dbReference>
<feature type="binding site" evidence="6">
    <location>
        <position position="87"/>
    </location>
    <ligand>
        <name>chlorophyll a</name>
        <dbReference type="ChEBI" id="CHEBI:58416"/>
        <label>1</label>
    </ligand>
</feature>
<protein>
    <recommendedName>
        <fullName evidence="7">Chlorophyll a-b binding protein, chloroplastic</fullName>
    </recommendedName>
</protein>
<comment type="similarity">
    <text evidence="7">Belongs to the light-harvesting chlorophyll a/b-binding (LHC) protein family.</text>
</comment>
<evidence type="ECO:0000256" key="4">
    <source>
        <dbReference type="ARBA" id="ARBA00022640"/>
    </source>
</evidence>
<accession>A0A6G6CV92</accession>
<feature type="binding site" evidence="6">
    <location>
        <position position="69"/>
    </location>
    <ligand>
        <name>chlorophyll a</name>
        <dbReference type="ChEBI" id="CHEBI:58416"/>
        <label>1</label>
    </ligand>
</feature>
<comment type="subcellular location">
    <subcellularLocation>
        <location evidence="7">Plastid</location>
        <location evidence="7">Chloroplast thylakoid membrane</location>
    </subcellularLocation>
</comment>
<reference evidence="8" key="1">
    <citation type="submission" date="2019-07" db="EMBL/GenBank/DDBJ databases">
        <title>Development of transformation system using endogenous promoters for stable expression in oleaginous microalgae Ettlia sp.</title>
        <authorList>
            <person name="Lee H.-G."/>
            <person name="Oh H.-M."/>
        </authorList>
    </citation>
    <scope>NUCLEOTIDE SEQUENCE</scope>
    <source>
        <strain evidence="8">YC001</strain>
    </source>
</reference>
<evidence type="ECO:0000256" key="1">
    <source>
        <dbReference type="ARBA" id="ARBA00022494"/>
    </source>
</evidence>
<feature type="binding site" evidence="6">
    <location>
        <position position="205"/>
    </location>
    <ligand>
        <name>chlorophyll a</name>
        <dbReference type="ChEBI" id="CHEBI:58416"/>
        <label>1</label>
    </ligand>
</feature>
<comment type="function">
    <text evidence="7">The light-harvesting complex (LHC) functions as a light receptor, it captures and delivers excitation energy to photosystems with which it is closely associated.</text>
</comment>
<dbReference type="GO" id="GO:0009765">
    <property type="term" value="P:photosynthesis, light harvesting"/>
    <property type="evidence" value="ECO:0007669"/>
    <property type="project" value="InterPro"/>
</dbReference>
<dbReference type="GO" id="GO:0009535">
    <property type="term" value="C:chloroplast thylakoid membrane"/>
    <property type="evidence" value="ECO:0007669"/>
    <property type="project" value="UniProtKB-SubCell"/>
</dbReference>
<dbReference type="EMBL" id="MN184712">
    <property type="protein sequence ID" value="QIE06772.1"/>
    <property type="molecule type" value="mRNA"/>
</dbReference>
<keyword evidence="7" id="KW-0603">Photosystem I</keyword>
<evidence type="ECO:0000256" key="7">
    <source>
        <dbReference type="RuleBase" id="RU363080"/>
    </source>
</evidence>
<feature type="binding site" evidence="6">
    <location>
        <position position="203"/>
    </location>
    <ligand>
        <name>chlorophyll a</name>
        <dbReference type="ChEBI" id="CHEBI:58416"/>
        <label>1</label>
    </ligand>
</feature>
<feature type="binding site" evidence="6">
    <location>
        <position position="84"/>
    </location>
    <ligand>
        <name>chlorophyll a</name>
        <dbReference type="ChEBI" id="CHEBI:58416"/>
        <label>1</label>
    </ligand>
</feature>
<dbReference type="GO" id="GO:0009523">
    <property type="term" value="C:photosystem II"/>
    <property type="evidence" value="ECO:0007669"/>
    <property type="project" value="UniProtKB-KW"/>
</dbReference>
<dbReference type="InterPro" id="IPR001344">
    <property type="entry name" value="Chloro_AB-bd_pln"/>
</dbReference>
<feature type="binding site" evidence="6">
    <location>
        <position position="89"/>
    </location>
    <ligand>
        <name>chlorophyll a</name>
        <dbReference type="ChEBI" id="CHEBI:58416"/>
        <label>1</label>
    </ligand>
</feature>
<evidence type="ECO:0000256" key="5">
    <source>
        <dbReference type="ARBA" id="ARBA00022991"/>
    </source>
</evidence>
<proteinExistence type="evidence at transcript level"/>
<keyword evidence="5 7" id="KW-0157">Chromophore</keyword>
<evidence type="ECO:0000256" key="2">
    <source>
        <dbReference type="ARBA" id="ARBA00022528"/>
    </source>
</evidence>
<organism evidence="8">
    <name type="scientific">Ettlia sp. YC001</name>
    <dbReference type="NCBI Taxonomy" id="1191503"/>
    <lineage>
        <taxon>Eukaryota</taxon>
        <taxon>Viridiplantae</taxon>
        <taxon>Chlorophyta</taxon>
        <taxon>core chlorophytes</taxon>
        <taxon>Chlorophyceae</taxon>
        <taxon>CS clade</taxon>
        <taxon>Chlamydomonadales</taxon>
        <taxon>Chlamydomonadales incertae sedis</taxon>
        <taxon>Ettlia</taxon>
    </lineage>
</organism>
<dbReference type="Gene3D" id="1.10.3460.10">
    <property type="entry name" value="Chlorophyll a/b binding protein domain"/>
    <property type="match status" value="1"/>
</dbReference>
<evidence type="ECO:0000256" key="3">
    <source>
        <dbReference type="ARBA" id="ARBA00022531"/>
    </source>
</evidence>
<keyword evidence="3 7" id="KW-0602">Photosynthesis</keyword>
<gene>
    <name evidence="8" type="primary">LhcsR</name>
</gene>
<keyword evidence="7" id="KW-0793">Thylakoid</keyword>
<evidence type="ECO:0000313" key="8">
    <source>
        <dbReference type="EMBL" id="QIE06772.1"/>
    </source>
</evidence>
<dbReference type="Pfam" id="PF00504">
    <property type="entry name" value="Chloroa_b-bind"/>
    <property type="match status" value="1"/>
</dbReference>
<keyword evidence="1 6" id="KW-0148">Chlorophyll</keyword>
<dbReference type="PANTHER" id="PTHR21649">
    <property type="entry name" value="CHLOROPHYLL A/B BINDING PROTEIN"/>
    <property type="match status" value="1"/>
</dbReference>
<dbReference type="InterPro" id="IPR022796">
    <property type="entry name" value="Chloroa_b-bind"/>
</dbReference>
<feature type="binding site" evidence="6">
    <location>
        <position position="199"/>
    </location>
    <ligand>
        <name>chlorophyll a</name>
        <dbReference type="ChEBI" id="CHEBI:58416"/>
        <label>1</label>
    </ligand>
</feature>
<dbReference type="SUPFAM" id="SSF103511">
    <property type="entry name" value="Chlorophyll a-b binding protein"/>
    <property type="match status" value="1"/>
</dbReference>
<sequence length="265" mass="29273">MALLAHTTRKVLVAGAQRQIVARPNVALKAAAPEIASAAPLDEAQEYIKTLPGISAPFNQPFFDPLNLSKGAKIRDVRRWRESEIVHGRVAMLAALGFIVGEQLEDFPAFLNADGHITGPAIYQFQQVEARGAIFWEPLLLAIGLCESYRVGLGWATPTGNGFNSLKEDSEYNMGDLGFDPLNLGPHDDPEAWKDMQTKELNNGRLAMIAIAAFTVEELVSHQEIFQHLALRFEKEVVLELDDIEKDLNLPVTPVPELVIRELAQ</sequence>
<keyword evidence="2 7" id="KW-0150">Chloroplast</keyword>